<protein>
    <submittedName>
        <fullName evidence="1">Uncharacterized protein</fullName>
    </submittedName>
</protein>
<dbReference type="InParanoid" id="A0A401GLB5"/>
<accession>A0A401GLB5</accession>
<comment type="caution">
    <text evidence="1">The sequence shown here is derived from an EMBL/GenBank/DDBJ whole genome shotgun (WGS) entry which is preliminary data.</text>
</comment>
<sequence>MFDPSVQRPPTQGAWSLNRFCAASPEPPCGESGTAPTVAQDAPMLFSFRATRCDGPSSIQVSRTNHRQPFGPVVASQAWCRVFVTTVQSRVRGESGDGANAPKLLEMRPCSCYSKPRGATFRPLFKVRHWVWRSPEPRTWRIRGRLQRAPIAQDASVLLLLQATRCDGPSSIQSSRTNQRQPFGPVVASQAWCRVFLVTAAQSRIRGESGDGANAPKLLEMRPRMSAHAVRRLVLRSTLVHYKSEAAMGRSFDSRRTCEAG</sequence>
<organism evidence="1 2">
    <name type="scientific">Sparassis crispa</name>
    <dbReference type="NCBI Taxonomy" id="139825"/>
    <lineage>
        <taxon>Eukaryota</taxon>
        <taxon>Fungi</taxon>
        <taxon>Dikarya</taxon>
        <taxon>Basidiomycota</taxon>
        <taxon>Agaricomycotina</taxon>
        <taxon>Agaricomycetes</taxon>
        <taxon>Polyporales</taxon>
        <taxon>Sparassidaceae</taxon>
        <taxon>Sparassis</taxon>
    </lineage>
</organism>
<keyword evidence="2" id="KW-1185">Reference proteome</keyword>
<dbReference type="RefSeq" id="XP_027613868.1">
    <property type="nucleotide sequence ID" value="XM_027758067.1"/>
</dbReference>
<reference evidence="1 2" key="1">
    <citation type="journal article" date="2018" name="Sci. Rep.">
        <title>Genome sequence of the cauliflower mushroom Sparassis crispa (Hanabiratake) and its association with beneficial usage.</title>
        <authorList>
            <person name="Kiyama R."/>
            <person name="Furutani Y."/>
            <person name="Kawaguchi K."/>
            <person name="Nakanishi T."/>
        </authorList>
    </citation>
    <scope>NUCLEOTIDE SEQUENCE [LARGE SCALE GENOMIC DNA]</scope>
</reference>
<dbReference type="GeneID" id="38779872"/>
<proteinExistence type="predicted"/>
<evidence type="ECO:0000313" key="2">
    <source>
        <dbReference type="Proteomes" id="UP000287166"/>
    </source>
</evidence>
<dbReference type="Proteomes" id="UP000287166">
    <property type="component" value="Unassembled WGS sequence"/>
</dbReference>
<evidence type="ECO:0000313" key="1">
    <source>
        <dbReference type="EMBL" id="GBE82955.1"/>
    </source>
</evidence>
<name>A0A401GLB5_9APHY</name>
<gene>
    <name evidence="1" type="ORF">SCP_0413420</name>
</gene>
<dbReference type="AlphaFoldDB" id="A0A401GLB5"/>
<dbReference type="EMBL" id="BFAD01000004">
    <property type="protein sequence ID" value="GBE82955.1"/>
    <property type="molecule type" value="Genomic_DNA"/>
</dbReference>